<accession>A0ABP7D4D1</accession>
<evidence type="ECO:0000259" key="9">
    <source>
        <dbReference type="PROSITE" id="PS50885"/>
    </source>
</evidence>
<evidence type="ECO:0000313" key="11">
    <source>
        <dbReference type="Proteomes" id="UP001501479"/>
    </source>
</evidence>
<sequence>MRNNQPVSGRNIELPEGVNILSTTTPDSHITYINQSFIDICGFEREELLNQPHNIIRHPDMPATAFKHMWATLKTGQSWMGLVKNRCKNGDHYWVNAYVTPIQRDGQIVEFQSVRTRAEPAKVQAAERLYEKLRAGKVQAASRPGLSHWLALANVGLLAVVLLALAAISGVAWTHALAMALVGGTASVLLNMALLRPLRRLAGRAKRYADNPLSQQAYTGRRDELGQIDFALQMAQAEAGAVLGRLSDAAERLGGHTRHLQDELTSSDGLTRRQQSDTEQIATAINEMVNSIQNVAGSAQQAAKAAEQANADTDSGRQLVAQTSASIHALEQEIERAAEVIHQLEDHGREISVVLDVIRDIADQTNLLALNAAIEAARAGEQGRGFAVVADEVRNLAGRTQQSTANIQQMISVLQQGTFNAVAAMASSREQAQGSVEHAQQAAGALEGIGRRVKDITEMNLQIAAAAEQQRDVSEEINRSISSIRVAADSHVDSGRNNRESCGEVVKLTGGLSELFRQFWAQRLSA</sequence>
<dbReference type="NCBIfam" id="TIGR00229">
    <property type="entry name" value="sensory_box"/>
    <property type="match status" value="1"/>
</dbReference>
<dbReference type="CDD" id="cd11386">
    <property type="entry name" value="MCP_signal"/>
    <property type="match status" value="1"/>
</dbReference>
<gene>
    <name evidence="10" type="ORF">GCM10022421_03920</name>
</gene>
<dbReference type="Pfam" id="PF00015">
    <property type="entry name" value="MCPsignal"/>
    <property type="match status" value="1"/>
</dbReference>
<feature type="transmembrane region" description="Helical" evidence="7">
    <location>
        <begin position="177"/>
        <end position="198"/>
    </location>
</feature>
<comment type="similarity">
    <text evidence="3">Belongs to the methyl-accepting chemotaxis (MCP) protein family.</text>
</comment>
<evidence type="ECO:0000256" key="4">
    <source>
        <dbReference type="PROSITE-ProRule" id="PRU00284"/>
    </source>
</evidence>
<feature type="domain" description="Methyl-accepting transducer" evidence="8">
    <location>
        <begin position="249"/>
        <end position="485"/>
    </location>
</feature>
<keyword evidence="5" id="KW-0175">Coiled coil</keyword>
<name>A0ABP7D4D1_9GAMM</name>
<keyword evidence="7" id="KW-1133">Transmembrane helix</keyword>
<organism evidence="10 11">
    <name type="scientific">Oceanisphaera sediminis</name>
    <dbReference type="NCBI Taxonomy" id="981381"/>
    <lineage>
        <taxon>Bacteria</taxon>
        <taxon>Pseudomonadati</taxon>
        <taxon>Pseudomonadota</taxon>
        <taxon>Gammaproteobacteria</taxon>
        <taxon>Aeromonadales</taxon>
        <taxon>Aeromonadaceae</taxon>
        <taxon>Oceanisphaera</taxon>
    </lineage>
</organism>
<dbReference type="RefSeq" id="WP_298717515.1">
    <property type="nucleotide sequence ID" value="NZ_BAABDS010000005.1"/>
</dbReference>
<dbReference type="InterPro" id="IPR035965">
    <property type="entry name" value="PAS-like_dom_sf"/>
</dbReference>
<dbReference type="SUPFAM" id="SSF58104">
    <property type="entry name" value="Methyl-accepting chemotaxis protein (MCP) signaling domain"/>
    <property type="match status" value="1"/>
</dbReference>
<dbReference type="CDD" id="cd06225">
    <property type="entry name" value="HAMP"/>
    <property type="match status" value="1"/>
</dbReference>
<dbReference type="PANTHER" id="PTHR32089">
    <property type="entry name" value="METHYL-ACCEPTING CHEMOTAXIS PROTEIN MCPB"/>
    <property type="match status" value="1"/>
</dbReference>
<keyword evidence="7" id="KW-0812">Transmembrane</keyword>
<comment type="subcellular location">
    <subcellularLocation>
        <location evidence="1">Membrane</location>
    </subcellularLocation>
</comment>
<dbReference type="InterPro" id="IPR004089">
    <property type="entry name" value="MCPsignal_dom"/>
</dbReference>
<feature type="coiled-coil region" evidence="5">
    <location>
        <begin position="320"/>
        <end position="347"/>
    </location>
</feature>
<comment type="caution">
    <text evidence="10">The sequence shown here is derived from an EMBL/GenBank/DDBJ whole genome shotgun (WGS) entry which is preliminary data.</text>
</comment>
<evidence type="ECO:0000256" key="2">
    <source>
        <dbReference type="ARBA" id="ARBA00023224"/>
    </source>
</evidence>
<dbReference type="SUPFAM" id="SSF55785">
    <property type="entry name" value="PYP-like sensor domain (PAS domain)"/>
    <property type="match status" value="1"/>
</dbReference>
<protein>
    <submittedName>
        <fullName evidence="10">PAS domain-containing methyl-accepting chemotaxis protein</fullName>
    </submittedName>
</protein>
<dbReference type="Proteomes" id="UP001501479">
    <property type="component" value="Unassembled WGS sequence"/>
</dbReference>
<dbReference type="SMART" id="SM00283">
    <property type="entry name" value="MA"/>
    <property type="match status" value="1"/>
</dbReference>
<evidence type="ECO:0000259" key="8">
    <source>
        <dbReference type="PROSITE" id="PS50111"/>
    </source>
</evidence>
<feature type="domain" description="HAMP" evidence="9">
    <location>
        <begin position="192"/>
        <end position="244"/>
    </location>
</feature>
<evidence type="ECO:0000256" key="1">
    <source>
        <dbReference type="ARBA" id="ARBA00004370"/>
    </source>
</evidence>
<keyword evidence="11" id="KW-1185">Reference proteome</keyword>
<keyword evidence="2 4" id="KW-0807">Transducer</keyword>
<proteinExistence type="inferred from homology"/>
<evidence type="ECO:0000256" key="7">
    <source>
        <dbReference type="SAM" id="Phobius"/>
    </source>
</evidence>
<dbReference type="PROSITE" id="PS50885">
    <property type="entry name" value="HAMP"/>
    <property type="match status" value="1"/>
</dbReference>
<feature type="region of interest" description="Disordered" evidence="6">
    <location>
        <begin position="257"/>
        <end position="276"/>
    </location>
</feature>
<dbReference type="InterPro" id="IPR000014">
    <property type="entry name" value="PAS"/>
</dbReference>
<dbReference type="PANTHER" id="PTHR32089:SF74">
    <property type="entry name" value="METHYL-ACCEPTING CHEMOTAXIS PROTEIN AER"/>
    <property type="match status" value="1"/>
</dbReference>
<evidence type="ECO:0000256" key="3">
    <source>
        <dbReference type="ARBA" id="ARBA00029447"/>
    </source>
</evidence>
<evidence type="ECO:0000313" key="10">
    <source>
        <dbReference type="EMBL" id="GAA3700739.1"/>
    </source>
</evidence>
<dbReference type="CDD" id="cd00130">
    <property type="entry name" value="PAS"/>
    <property type="match status" value="1"/>
</dbReference>
<dbReference type="EMBL" id="BAABDS010000005">
    <property type="protein sequence ID" value="GAA3700739.1"/>
    <property type="molecule type" value="Genomic_DNA"/>
</dbReference>
<feature type="transmembrane region" description="Helical" evidence="7">
    <location>
        <begin position="149"/>
        <end position="171"/>
    </location>
</feature>
<dbReference type="Pfam" id="PF00672">
    <property type="entry name" value="HAMP"/>
    <property type="match status" value="1"/>
</dbReference>
<dbReference type="Gene3D" id="3.30.450.20">
    <property type="entry name" value="PAS domain"/>
    <property type="match status" value="1"/>
</dbReference>
<evidence type="ECO:0000256" key="5">
    <source>
        <dbReference type="SAM" id="Coils"/>
    </source>
</evidence>
<dbReference type="Pfam" id="PF08447">
    <property type="entry name" value="PAS_3"/>
    <property type="match status" value="1"/>
</dbReference>
<dbReference type="PROSITE" id="PS50111">
    <property type="entry name" value="CHEMOTAXIS_TRANSDUC_2"/>
    <property type="match status" value="1"/>
</dbReference>
<dbReference type="Gene3D" id="1.10.287.950">
    <property type="entry name" value="Methyl-accepting chemotaxis protein"/>
    <property type="match status" value="1"/>
</dbReference>
<keyword evidence="7" id="KW-0472">Membrane</keyword>
<reference evidence="11" key="1">
    <citation type="journal article" date="2019" name="Int. J. Syst. Evol. Microbiol.">
        <title>The Global Catalogue of Microorganisms (GCM) 10K type strain sequencing project: providing services to taxonomists for standard genome sequencing and annotation.</title>
        <authorList>
            <consortium name="The Broad Institute Genomics Platform"/>
            <consortium name="The Broad Institute Genome Sequencing Center for Infectious Disease"/>
            <person name="Wu L."/>
            <person name="Ma J."/>
        </authorList>
    </citation>
    <scope>NUCLEOTIDE SEQUENCE [LARGE SCALE GENOMIC DNA]</scope>
    <source>
        <strain evidence="11">JCM 17329</strain>
    </source>
</reference>
<evidence type="ECO:0000256" key="6">
    <source>
        <dbReference type="SAM" id="MobiDB-lite"/>
    </source>
</evidence>
<dbReference type="InterPro" id="IPR003660">
    <property type="entry name" value="HAMP_dom"/>
</dbReference>
<dbReference type="InterPro" id="IPR013655">
    <property type="entry name" value="PAS_fold_3"/>
</dbReference>